<dbReference type="GO" id="GO:0140359">
    <property type="term" value="F:ABC-type transporter activity"/>
    <property type="evidence" value="ECO:0007669"/>
    <property type="project" value="InterPro"/>
</dbReference>
<keyword evidence="3 5" id="KW-1133">Transmembrane helix</keyword>
<protein>
    <submittedName>
        <fullName evidence="7">ABC transporter permease</fullName>
    </submittedName>
</protein>
<evidence type="ECO:0000256" key="1">
    <source>
        <dbReference type="ARBA" id="ARBA00004141"/>
    </source>
</evidence>
<feature type="transmembrane region" description="Helical" evidence="5">
    <location>
        <begin position="326"/>
        <end position="345"/>
    </location>
</feature>
<evidence type="ECO:0000256" key="3">
    <source>
        <dbReference type="ARBA" id="ARBA00022989"/>
    </source>
</evidence>
<organism evidence="7">
    <name type="scientific">Ignisphaera aggregans</name>
    <dbReference type="NCBI Taxonomy" id="334771"/>
    <lineage>
        <taxon>Archaea</taxon>
        <taxon>Thermoproteota</taxon>
        <taxon>Thermoprotei</taxon>
        <taxon>Desulfurococcales</taxon>
        <taxon>Desulfurococcaceae</taxon>
        <taxon>Ignisphaera</taxon>
    </lineage>
</organism>
<accession>A0A7J2U381</accession>
<dbReference type="PANTHER" id="PTHR43471">
    <property type="entry name" value="ABC TRANSPORTER PERMEASE"/>
    <property type="match status" value="1"/>
</dbReference>
<feature type="transmembrane region" description="Helical" evidence="5">
    <location>
        <begin position="351"/>
        <end position="370"/>
    </location>
</feature>
<name>A0A7J2U381_9CREN</name>
<dbReference type="InterPro" id="IPR013525">
    <property type="entry name" value="ABC2_TM"/>
</dbReference>
<comment type="caution">
    <text evidence="7">The sequence shown here is derived from an EMBL/GenBank/DDBJ whole genome shotgun (WGS) entry which is preliminary data.</text>
</comment>
<keyword evidence="2 5" id="KW-0812">Transmembrane</keyword>
<feature type="transmembrane region" description="Helical" evidence="5">
    <location>
        <begin position="377"/>
        <end position="402"/>
    </location>
</feature>
<keyword evidence="4 5" id="KW-0472">Membrane</keyword>
<feature type="transmembrane region" description="Helical" evidence="5">
    <location>
        <begin position="236"/>
        <end position="262"/>
    </location>
</feature>
<proteinExistence type="predicted"/>
<dbReference type="AlphaFoldDB" id="A0A7J2U381"/>
<feature type="domain" description="ABC-2 type transporter transmembrane" evidence="6">
    <location>
        <begin position="20"/>
        <end position="401"/>
    </location>
</feature>
<evidence type="ECO:0000256" key="2">
    <source>
        <dbReference type="ARBA" id="ARBA00022692"/>
    </source>
</evidence>
<dbReference type="Pfam" id="PF12698">
    <property type="entry name" value="ABC2_membrane_3"/>
    <property type="match status" value="1"/>
</dbReference>
<evidence type="ECO:0000313" key="7">
    <source>
        <dbReference type="EMBL" id="HEM67288.1"/>
    </source>
</evidence>
<gene>
    <name evidence="7" type="ORF">ENO26_06985</name>
</gene>
<feature type="transmembrane region" description="Helical" evidence="5">
    <location>
        <begin position="20"/>
        <end position="42"/>
    </location>
</feature>
<sequence length="420" mass="44836">MALKQLIVREVKAALRNPAFIASLVLLFAFYTLIGGAARSGISQAVEEAMSMRVAVVVEENTRLVNTLLQNLNSSLGGGVRIYPSVESALSGNTYVFVFPKGFTESSLALGKMPELKAFIKIDTFSQVAIQSRVSFVQSIASLISTLLSRAIALLYNMSIPPQKTVTVETTAIAFGKAMSVSEINSLLNFSMAAMFIVSFIMGITTSFAAGNTAIEKVEKAFEMLLAQPIPRRDIVLAKILGAMIIALLNGVIYFIALYIMLYSMTSPISTAPTSSGTGTIEAIMTNIGWEALGYIVMPLIIGLIYSGAIGVVIGSISSDERIAGVLATPITFLYIGLAIVSMFINLPVNTTSAALYGILVAPLPYIYIISKLSNSLAPIAIGTATAITSCIAIITIAIIVFNRDTVILGIKWSRKKRET</sequence>
<feature type="transmembrane region" description="Helical" evidence="5">
    <location>
        <begin position="190"/>
        <end position="215"/>
    </location>
</feature>
<dbReference type="EMBL" id="DSEU01000046">
    <property type="protein sequence ID" value="HEM67288.1"/>
    <property type="molecule type" value="Genomic_DNA"/>
</dbReference>
<comment type="subcellular location">
    <subcellularLocation>
        <location evidence="1">Membrane</location>
        <topology evidence="1">Multi-pass membrane protein</topology>
    </subcellularLocation>
</comment>
<evidence type="ECO:0000256" key="5">
    <source>
        <dbReference type="SAM" id="Phobius"/>
    </source>
</evidence>
<evidence type="ECO:0000256" key="4">
    <source>
        <dbReference type="ARBA" id="ARBA00023136"/>
    </source>
</evidence>
<dbReference type="GO" id="GO:0016020">
    <property type="term" value="C:membrane"/>
    <property type="evidence" value="ECO:0007669"/>
    <property type="project" value="UniProtKB-SubCell"/>
</dbReference>
<reference evidence="7" key="1">
    <citation type="journal article" date="2020" name="mSystems">
        <title>Genome- and Community-Level Interaction Insights into Carbon Utilization and Element Cycling Functions of Hydrothermarchaeota in Hydrothermal Sediment.</title>
        <authorList>
            <person name="Zhou Z."/>
            <person name="Liu Y."/>
            <person name="Xu W."/>
            <person name="Pan J."/>
            <person name="Luo Z.H."/>
            <person name="Li M."/>
        </authorList>
    </citation>
    <scope>NUCLEOTIDE SEQUENCE [LARGE SCALE GENOMIC DNA]</scope>
    <source>
        <strain evidence="7">SpSt-125</strain>
    </source>
</reference>
<feature type="transmembrane region" description="Helical" evidence="5">
    <location>
        <begin position="292"/>
        <end position="314"/>
    </location>
</feature>
<evidence type="ECO:0000259" key="6">
    <source>
        <dbReference type="Pfam" id="PF12698"/>
    </source>
</evidence>